<feature type="binding site" evidence="8">
    <location>
        <position position="179"/>
    </location>
    <ligand>
        <name>ATP</name>
        <dbReference type="ChEBI" id="CHEBI:30616"/>
    </ligand>
</feature>
<evidence type="ECO:0000256" key="2">
    <source>
        <dbReference type="ARBA" id="ARBA00009256"/>
    </source>
</evidence>
<reference evidence="9 10" key="1">
    <citation type="submission" date="2015-01" db="EMBL/GenBank/DDBJ databases">
        <authorList>
            <person name="Xiang T."/>
            <person name="Song Y."/>
            <person name="Huang L."/>
            <person name="Wang B."/>
            <person name="Wu P."/>
        </authorList>
    </citation>
    <scope>NUCLEOTIDE SEQUENCE [LARGE SCALE GENOMIC DNA]</scope>
    <source>
        <strain evidence="9 10">CcD38</strain>
    </source>
</reference>
<evidence type="ECO:0000256" key="8">
    <source>
        <dbReference type="HAMAP-Rule" id="MF_00158"/>
    </source>
</evidence>
<dbReference type="AlphaFoldDB" id="A0A0B7ICS3"/>
<comment type="subcellular location">
    <subcellularLocation>
        <location evidence="8">Cytoplasm</location>
    </subcellularLocation>
</comment>
<evidence type="ECO:0000256" key="7">
    <source>
        <dbReference type="ARBA" id="ARBA00048258"/>
    </source>
</evidence>
<sequence length="282" mass="32054">MMMIYTQQKKLNTVISDFKKAGKSIGFVPTMGALHNGHLSLMKKALEENDVVVVSIFVNPTQFNNPKDLEKYPRTLEADVEKIATISKDILVYSPEISDIYGTNVSSDFFDFHGLDRVMEGAFRPGHFDGVGTVVKKLFEIVTPTKAYFGQKDYQQLLIVKKMVEITQLPVEIIGCPIVRNADGLALSSRNQLLSEYMQRKATFIYKILQEVKELFITKNIIEINEYVTKAFTDDKDFELEYFTIAEADTLQTATAKEIGKRYRAFIAVYAEGVRLIDNMEL</sequence>
<organism evidence="9 10">
    <name type="scientific">Capnocytophaga canis</name>
    <dbReference type="NCBI Taxonomy" id="1848903"/>
    <lineage>
        <taxon>Bacteria</taxon>
        <taxon>Pseudomonadati</taxon>
        <taxon>Bacteroidota</taxon>
        <taxon>Flavobacteriia</taxon>
        <taxon>Flavobacteriales</taxon>
        <taxon>Flavobacteriaceae</taxon>
        <taxon>Capnocytophaga</taxon>
    </lineage>
</organism>
<proteinExistence type="inferred from homology"/>
<dbReference type="NCBIfam" id="TIGR00125">
    <property type="entry name" value="cyt_tran_rel"/>
    <property type="match status" value="1"/>
</dbReference>
<evidence type="ECO:0000256" key="6">
    <source>
        <dbReference type="ARBA" id="ARBA00022840"/>
    </source>
</evidence>
<keyword evidence="8" id="KW-0963">Cytoplasm</keyword>
<dbReference type="InterPro" id="IPR003721">
    <property type="entry name" value="Pantoate_ligase"/>
</dbReference>
<keyword evidence="10" id="KW-1185">Reference proteome</keyword>
<dbReference type="NCBIfam" id="TIGR00018">
    <property type="entry name" value="panC"/>
    <property type="match status" value="1"/>
</dbReference>
<dbReference type="Gene3D" id="3.40.50.620">
    <property type="entry name" value="HUPs"/>
    <property type="match status" value="1"/>
</dbReference>
<gene>
    <name evidence="8 9" type="primary">panC</name>
    <name evidence="9" type="ORF">CCAND38_600015</name>
</gene>
<feature type="binding site" evidence="8">
    <location>
        <begin position="31"/>
        <end position="38"/>
    </location>
    <ligand>
        <name>ATP</name>
        <dbReference type="ChEBI" id="CHEBI:30616"/>
    </ligand>
</feature>
<dbReference type="InterPro" id="IPR042176">
    <property type="entry name" value="Pantoate_ligase_C"/>
</dbReference>
<dbReference type="EC" id="6.3.2.1" evidence="8"/>
<dbReference type="HAMAP" id="MF_00158">
    <property type="entry name" value="PanC"/>
    <property type="match status" value="1"/>
</dbReference>
<evidence type="ECO:0000256" key="4">
    <source>
        <dbReference type="ARBA" id="ARBA00022655"/>
    </source>
</evidence>
<comment type="catalytic activity">
    <reaction evidence="7 8">
        <text>(R)-pantoate + beta-alanine + ATP = (R)-pantothenate + AMP + diphosphate + H(+)</text>
        <dbReference type="Rhea" id="RHEA:10912"/>
        <dbReference type="ChEBI" id="CHEBI:15378"/>
        <dbReference type="ChEBI" id="CHEBI:15980"/>
        <dbReference type="ChEBI" id="CHEBI:29032"/>
        <dbReference type="ChEBI" id="CHEBI:30616"/>
        <dbReference type="ChEBI" id="CHEBI:33019"/>
        <dbReference type="ChEBI" id="CHEBI:57966"/>
        <dbReference type="ChEBI" id="CHEBI:456215"/>
        <dbReference type="EC" id="6.3.2.1"/>
    </reaction>
</comment>
<evidence type="ECO:0000256" key="1">
    <source>
        <dbReference type="ARBA" id="ARBA00004990"/>
    </source>
</evidence>
<comment type="function">
    <text evidence="8">Catalyzes the condensation of pantoate with beta-alanine in an ATP-dependent reaction via a pantoyl-adenylate intermediate.</text>
</comment>
<keyword evidence="4 8" id="KW-0566">Pantothenate biosynthesis</keyword>
<dbReference type="GO" id="GO:0005524">
    <property type="term" value="F:ATP binding"/>
    <property type="evidence" value="ECO:0007669"/>
    <property type="project" value="UniProtKB-KW"/>
</dbReference>
<evidence type="ECO:0000313" key="9">
    <source>
        <dbReference type="EMBL" id="CEN48544.1"/>
    </source>
</evidence>
<comment type="pathway">
    <text evidence="1 8">Cofactor biosynthesis; (R)-pantothenate biosynthesis; (R)-pantothenate from (R)-pantoate and beta-alanine: step 1/1.</text>
</comment>
<keyword evidence="5 8" id="KW-0547">Nucleotide-binding</keyword>
<evidence type="ECO:0000313" key="10">
    <source>
        <dbReference type="Proteomes" id="UP000045051"/>
    </source>
</evidence>
<evidence type="ECO:0000256" key="3">
    <source>
        <dbReference type="ARBA" id="ARBA00022598"/>
    </source>
</evidence>
<dbReference type="EMBL" id="CDOI01000174">
    <property type="protein sequence ID" value="CEN48544.1"/>
    <property type="molecule type" value="Genomic_DNA"/>
</dbReference>
<feature type="binding site" evidence="8">
    <location>
        <position position="62"/>
    </location>
    <ligand>
        <name>(R)-pantoate</name>
        <dbReference type="ChEBI" id="CHEBI:15980"/>
    </ligand>
</feature>
<dbReference type="Gene3D" id="3.30.1300.10">
    <property type="entry name" value="Pantoate-beta-alanine ligase, C-terminal domain"/>
    <property type="match status" value="1"/>
</dbReference>
<dbReference type="UniPathway" id="UPA00028">
    <property type="reaction ID" value="UER00005"/>
</dbReference>
<comment type="similarity">
    <text evidence="2 8">Belongs to the pantothenate synthetase family.</text>
</comment>
<dbReference type="InterPro" id="IPR004821">
    <property type="entry name" value="Cyt_trans-like"/>
</dbReference>
<protein>
    <recommendedName>
        <fullName evidence="8">Pantothenate synthetase</fullName>
        <shortName evidence="8">PS</shortName>
        <ecNumber evidence="8">6.3.2.1</ecNumber>
    </recommendedName>
    <alternativeName>
        <fullName evidence="8">Pantoate--beta-alanine ligase</fullName>
    </alternativeName>
    <alternativeName>
        <fullName evidence="8">Pantoate-activating enzyme</fullName>
    </alternativeName>
</protein>
<dbReference type="GO" id="GO:0015940">
    <property type="term" value="P:pantothenate biosynthetic process"/>
    <property type="evidence" value="ECO:0007669"/>
    <property type="project" value="UniProtKB-UniRule"/>
</dbReference>
<dbReference type="Pfam" id="PF02569">
    <property type="entry name" value="Pantoate_ligase"/>
    <property type="match status" value="1"/>
</dbReference>
<evidence type="ECO:0000256" key="5">
    <source>
        <dbReference type="ARBA" id="ARBA00022741"/>
    </source>
</evidence>
<comment type="subunit">
    <text evidence="8">Homodimer.</text>
</comment>
<dbReference type="PANTHER" id="PTHR21299">
    <property type="entry name" value="CYTIDYLATE KINASE/PANTOATE-BETA-ALANINE LIGASE"/>
    <property type="match status" value="1"/>
</dbReference>
<feature type="binding site" evidence="8">
    <location>
        <position position="156"/>
    </location>
    <ligand>
        <name>(R)-pantoate</name>
        <dbReference type="ChEBI" id="CHEBI:15980"/>
    </ligand>
</feature>
<feature type="active site" description="Proton donor" evidence="8">
    <location>
        <position position="38"/>
    </location>
</feature>
<feature type="binding site" evidence="8">
    <location>
        <position position="62"/>
    </location>
    <ligand>
        <name>beta-alanine</name>
        <dbReference type="ChEBI" id="CHEBI:57966"/>
    </ligand>
</feature>
<comment type="miscellaneous">
    <text evidence="8">The reaction proceeds by a bi uni uni bi ping pong mechanism.</text>
</comment>
<dbReference type="InterPro" id="IPR014729">
    <property type="entry name" value="Rossmann-like_a/b/a_fold"/>
</dbReference>
<keyword evidence="3 8" id="KW-0436">Ligase</keyword>
<dbReference type="GO" id="GO:0004592">
    <property type="term" value="F:pantoate-beta-alanine ligase activity"/>
    <property type="evidence" value="ECO:0007669"/>
    <property type="project" value="UniProtKB-UniRule"/>
</dbReference>
<accession>A0A0B7ICS3</accession>
<dbReference type="GO" id="GO:0005829">
    <property type="term" value="C:cytosol"/>
    <property type="evidence" value="ECO:0007669"/>
    <property type="project" value="TreeGrafter"/>
</dbReference>
<name>A0A0B7ICS3_9FLAO</name>
<keyword evidence="6 8" id="KW-0067">ATP-binding</keyword>
<feature type="binding site" evidence="8">
    <location>
        <begin position="187"/>
        <end position="190"/>
    </location>
    <ligand>
        <name>ATP</name>
        <dbReference type="ChEBI" id="CHEBI:30616"/>
    </ligand>
</feature>
<dbReference type="Proteomes" id="UP000045051">
    <property type="component" value="Unassembled WGS sequence"/>
</dbReference>
<dbReference type="SUPFAM" id="SSF52374">
    <property type="entry name" value="Nucleotidylyl transferase"/>
    <property type="match status" value="1"/>
</dbReference>
<dbReference type="PANTHER" id="PTHR21299:SF1">
    <property type="entry name" value="PANTOATE--BETA-ALANINE LIGASE"/>
    <property type="match status" value="1"/>
</dbReference>
<feature type="binding site" evidence="8">
    <location>
        <begin position="150"/>
        <end position="153"/>
    </location>
    <ligand>
        <name>ATP</name>
        <dbReference type="ChEBI" id="CHEBI:30616"/>
    </ligand>
</feature>